<gene>
    <name evidence="1" type="ORF">PPENT_87.1.T0760103</name>
</gene>
<evidence type="ECO:0000313" key="1">
    <source>
        <dbReference type="EMBL" id="CAD8181374.1"/>
    </source>
</evidence>
<dbReference type="OrthoDB" id="10248398at2759"/>
<protein>
    <submittedName>
        <fullName evidence="1">Uncharacterized protein</fullName>
    </submittedName>
</protein>
<dbReference type="Proteomes" id="UP000689195">
    <property type="component" value="Unassembled WGS sequence"/>
</dbReference>
<sequence length="38" mass="4508">MIAYNKKVMNNGQEIDVLITHDNSKYKENTNFIYKTTK</sequence>
<accession>A0A8S1VUI4</accession>
<comment type="caution">
    <text evidence="1">The sequence shown here is derived from an EMBL/GenBank/DDBJ whole genome shotgun (WGS) entry which is preliminary data.</text>
</comment>
<dbReference type="AlphaFoldDB" id="A0A8S1VUI4"/>
<keyword evidence="2" id="KW-1185">Reference proteome</keyword>
<evidence type="ECO:0000313" key="2">
    <source>
        <dbReference type="Proteomes" id="UP000689195"/>
    </source>
</evidence>
<reference evidence="1" key="1">
    <citation type="submission" date="2021-01" db="EMBL/GenBank/DDBJ databases">
        <authorList>
            <consortium name="Genoscope - CEA"/>
            <person name="William W."/>
        </authorList>
    </citation>
    <scope>NUCLEOTIDE SEQUENCE</scope>
</reference>
<dbReference type="EMBL" id="CAJJDO010000076">
    <property type="protein sequence ID" value="CAD8181374.1"/>
    <property type="molecule type" value="Genomic_DNA"/>
</dbReference>
<proteinExistence type="predicted"/>
<organism evidence="1 2">
    <name type="scientific">Paramecium pentaurelia</name>
    <dbReference type="NCBI Taxonomy" id="43138"/>
    <lineage>
        <taxon>Eukaryota</taxon>
        <taxon>Sar</taxon>
        <taxon>Alveolata</taxon>
        <taxon>Ciliophora</taxon>
        <taxon>Intramacronucleata</taxon>
        <taxon>Oligohymenophorea</taxon>
        <taxon>Peniculida</taxon>
        <taxon>Parameciidae</taxon>
        <taxon>Paramecium</taxon>
    </lineage>
</organism>
<name>A0A8S1VUI4_9CILI</name>